<evidence type="ECO:0000313" key="3">
    <source>
        <dbReference type="EMBL" id="KAJ1352173.1"/>
    </source>
</evidence>
<reference evidence="3" key="1">
    <citation type="submission" date="2021-06" db="EMBL/GenBank/DDBJ databases">
        <title>Parelaphostrongylus tenuis whole genome reference sequence.</title>
        <authorList>
            <person name="Garwood T.J."/>
            <person name="Larsen P.A."/>
            <person name="Fountain-Jones N.M."/>
            <person name="Garbe J.R."/>
            <person name="Macchietto M.G."/>
            <person name="Kania S.A."/>
            <person name="Gerhold R.W."/>
            <person name="Richards J.E."/>
            <person name="Wolf T.M."/>
        </authorList>
    </citation>
    <scope>NUCLEOTIDE SEQUENCE</scope>
    <source>
        <strain evidence="3">MNPRO001-30</strain>
        <tissue evidence="3">Meninges</tissue>
    </source>
</reference>
<proteinExistence type="predicted"/>
<dbReference type="InterPro" id="IPR037227">
    <property type="entry name" value="EndoU-like"/>
</dbReference>
<dbReference type="Proteomes" id="UP001196413">
    <property type="component" value="Unassembled WGS sequence"/>
</dbReference>
<dbReference type="EMBL" id="JAHQIW010001321">
    <property type="protein sequence ID" value="KAJ1352173.1"/>
    <property type="molecule type" value="Genomic_DNA"/>
</dbReference>
<dbReference type="GO" id="GO:0016787">
    <property type="term" value="F:hydrolase activity"/>
    <property type="evidence" value="ECO:0007669"/>
    <property type="project" value="UniProtKB-KW"/>
</dbReference>
<sequence length="174" mass="19717">MPSSLVMKDRFAGMIPIEGVSEVLDFRWSRRYFELMGGPTLRQRLSPNLAIAFMAKLIQKNLKRTGSHSQTSDYIFLKVTIQLNGVEVQAEKHMFTHILKGCNVCKGIGVYQQVKFSWYKWNDVTTSMILNTSPEFELAVYTICALTGGECKMTIDVHNVTTAVRTVQRNGRSC</sequence>
<comment type="caution">
    <text evidence="3">The sequence shown here is derived from an EMBL/GenBank/DDBJ whole genome shotgun (WGS) entry which is preliminary data.</text>
</comment>
<accession>A0AAD5M9Q2</accession>
<organism evidence="3 4">
    <name type="scientific">Parelaphostrongylus tenuis</name>
    <name type="common">Meningeal worm</name>
    <dbReference type="NCBI Taxonomy" id="148309"/>
    <lineage>
        <taxon>Eukaryota</taxon>
        <taxon>Metazoa</taxon>
        <taxon>Ecdysozoa</taxon>
        <taxon>Nematoda</taxon>
        <taxon>Chromadorea</taxon>
        <taxon>Rhabditida</taxon>
        <taxon>Rhabditina</taxon>
        <taxon>Rhabditomorpha</taxon>
        <taxon>Strongyloidea</taxon>
        <taxon>Metastrongylidae</taxon>
        <taxon>Parelaphostrongylus</taxon>
    </lineage>
</organism>
<dbReference type="InterPro" id="IPR018998">
    <property type="entry name" value="EndoU_C"/>
</dbReference>
<evidence type="ECO:0000313" key="4">
    <source>
        <dbReference type="Proteomes" id="UP001196413"/>
    </source>
</evidence>
<evidence type="ECO:0000256" key="1">
    <source>
        <dbReference type="ARBA" id="ARBA00022801"/>
    </source>
</evidence>
<keyword evidence="4" id="KW-1185">Reference proteome</keyword>
<evidence type="ECO:0000259" key="2">
    <source>
        <dbReference type="Pfam" id="PF09412"/>
    </source>
</evidence>
<feature type="domain" description="EndoU" evidence="2">
    <location>
        <begin position="113"/>
        <end position="171"/>
    </location>
</feature>
<gene>
    <name evidence="3" type="ORF">KIN20_008377</name>
</gene>
<protein>
    <recommendedName>
        <fullName evidence="2">EndoU domain-containing protein</fullName>
    </recommendedName>
</protein>
<dbReference type="GO" id="GO:0004521">
    <property type="term" value="F:RNA endonuclease activity"/>
    <property type="evidence" value="ECO:0007669"/>
    <property type="project" value="InterPro"/>
</dbReference>
<dbReference type="SUPFAM" id="SSF142877">
    <property type="entry name" value="EndoU-like"/>
    <property type="match status" value="1"/>
</dbReference>
<keyword evidence="1" id="KW-0378">Hydrolase</keyword>
<dbReference type="AlphaFoldDB" id="A0AAD5M9Q2"/>
<name>A0AAD5M9Q2_PARTN</name>
<dbReference type="Pfam" id="PF09412">
    <property type="entry name" value="XendoU"/>
    <property type="match status" value="1"/>
</dbReference>